<evidence type="ECO:0000256" key="1">
    <source>
        <dbReference type="ARBA" id="ARBA00004496"/>
    </source>
</evidence>
<dbReference type="InterPro" id="IPR029038">
    <property type="entry name" value="MetRS_Zn"/>
</dbReference>
<evidence type="ECO:0000256" key="12">
    <source>
        <dbReference type="SAM" id="MobiDB-lite"/>
    </source>
</evidence>
<dbReference type="PRINTS" id="PR01041">
    <property type="entry name" value="TRNASYNTHMET"/>
</dbReference>
<dbReference type="InterPro" id="IPR041872">
    <property type="entry name" value="Anticodon_Met"/>
</dbReference>
<evidence type="ECO:0000259" key="13">
    <source>
        <dbReference type="Pfam" id="PF09334"/>
    </source>
</evidence>
<protein>
    <recommendedName>
        <fullName evidence="3">methionine--tRNA ligase</fullName>
        <ecNumber evidence="3">6.1.1.10</ecNumber>
    </recommendedName>
    <alternativeName>
        <fullName evidence="9">Methionyl-tRNA synthetase</fullName>
    </alternativeName>
</protein>
<evidence type="ECO:0000256" key="3">
    <source>
        <dbReference type="ARBA" id="ARBA00012838"/>
    </source>
</evidence>
<comment type="similarity">
    <text evidence="2 11">Belongs to the class-I aminoacyl-tRNA synthetase family.</text>
</comment>
<feature type="domain" description="Methionyl/Leucyl tRNA synthetase" evidence="13">
    <location>
        <begin position="16"/>
        <end position="418"/>
    </location>
</feature>
<keyword evidence="5 11" id="KW-0547">Nucleotide-binding</keyword>
<dbReference type="CDD" id="cd00814">
    <property type="entry name" value="MetRS_core"/>
    <property type="match status" value="1"/>
</dbReference>
<dbReference type="InterPro" id="IPR033911">
    <property type="entry name" value="MetRS_core"/>
</dbReference>
<dbReference type="Gene3D" id="1.10.730.10">
    <property type="entry name" value="Isoleucyl-tRNA Synthetase, Domain 1"/>
    <property type="match status" value="1"/>
</dbReference>
<evidence type="ECO:0000256" key="5">
    <source>
        <dbReference type="ARBA" id="ARBA00022741"/>
    </source>
</evidence>
<organism evidence="15 16">
    <name type="scientific">Lepraria finkii</name>
    <dbReference type="NCBI Taxonomy" id="1340010"/>
    <lineage>
        <taxon>Eukaryota</taxon>
        <taxon>Fungi</taxon>
        <taxon>Dikarya</taxon>
        <taxon>Ascomycota</taxon>
        <taxon>Pezizomycotina</taxon>
        <taxon>Lecanoromycetes</taxon>
        <taxon>OSLEUM clade</taxon>
        <taxon>Lecanoromycetidae</taxon>
        <taxon>Lecanorales</taxon>
        <taxon>Lecanorineae</taxon>
        <taxon>Stereocaulaceae</taxon>
        <taxon>Lepraria</taxon>
    </lineage>
</organism>
<comment type="catalytic activity">
    <reaction evidence="10">
        <text>tRNA(Met) + L-methionine + ATP = L-methionyl-tRNA(Met) + AMP + diphosphate</text>
        <dbReference type="Rhea" id="RHEA:13481"/>
        <dbReference type="Rhea" id="RHEA-COMP:9667"/>
        <dbReference type="Rhea" id="RHEA-COMP:9698"/>
        <dbReference type="ChEBI" id="CHEBI:30616"/>
        <dbReference type="ChEBI" id="CHEBI:33019"/>
        <dbReference type="ChEBI" id="CHEBI:57844"/>
        <dbReference type="ChEBI" id="CHEBI:78442"/>
        <dbReference type="ChEBI" id="CHEBI:78530"/>
        <dbReference type="ChEBI" id="CHEBI:456215"/>
        <dbReference type="EC" id="6.1.1.10"/>
    </reaction>
</comment>
<dbReference type="Pfam" id="PF19303">
    <property type="entry name" value="Anticodon_3"/>
    <property type="match status" value="1"/>
</dbReference>
<feature type="compositionally biased region" description="Basic and acidic residues" evidence="12">
    <location>
        <begin position="605"/>
        <end position="616"/>
    </location>
</feature>
<keyword evidence="6 11" id="KW-0067">ATP-binding</keyword>
<feature type="domain" description="Methionyl-tRNA synthetase anticodon-binding" evidence="14">
    <location>
        <begin position="446"/>
        <end position="582"/>
    </location>
</feature>
<proteinExistence type="inferred from homology"/>
<dbReference type="EC" id="6.1.1.10" evidence="3"/>
<dbReference type="EMBL" id="JBHFEH010000001">
    <property type="protein sequence ID" value="KAL2059126.1"/>
    <property type="molecule type" value="Genomic_DNA"/>
</dbReference>
<dbReference type="InterPro" id="IPR014729">
    <property type="entry name" value="Rossmann-like_a/b/a_fold"/>
</dbReference>
<evidence type="ECO:0000259" key="14">
    <source>
        <dbReference type="Pfam" id="PF19303"/>
    </source>
</evidence>
<feature type="compositionally biased region" description="Polar residues" evidence="12">
    <location>
        <begin position="650"/>
        <end position="663"/>
    </location>
</feature>
<dbReference type="CDD" id="cd07957">
    <property type="entry name" value="Anticodon_Ia_Met"/>
    <property type="match status" value="1"/>
</dbReference>
<dbReference type="InterPro" id="IPR015413">
    <property type="entry name" value="Methionyl/Leucyl_tRNA_Synth"/>
</dbReference>
<evidence type="ECO:0000256" key="8">
    <source>
        <dbReference type="ARBA" id="ARBA00023146"/>
    </source>
</evidence>
<keyword evidence="8 11" id="KW-0030">Aminoacyl-tRNA synthetase</keyword>
<dbReference type="SUPFAM" id="SSF47323">
    <property type="entry name" value="Anticodon-binding domain of a subclass of class I aminoacyl-tRNA synthetases"/>
    <property type="match status" value="1"/>
</dbReference>
<gene>
    <name evidence="15" type="ORF">ABVK25_000418</name>
</gene>
<dbReference type="SUPFAM" id="SSF52374">
    <property type="entry name" value="Nucleotidylyl transferase"/>
    <property type="match status" value="1"/>
</dbReference>
<accession>A0ABR4BMV1</accession>
<keyword evidence="7 11" id="KW-0648">Protein biosynthesis</keyword>
<evidence type="ECO:0000313" key="16">
    <source>
        <dbReference type="Proteomes" id="UP001590951"/>
    </source>
</evidence>
<comment type="subcellular location">
    <subcellularLocation>
        <location evidence="1">Cytoplasm</location>
    </subcellularLocation>
</comment>
<dbReference type="InterPro" id="IPR009080">
    <property type="entry name" value="tRNAsynth_Ia_anticodon-bd"/>
</dbReference>
<dbReference type="InterPro" id="IPR023458">
    <property type="entry name" value="Met-tRNA_ligase_1"/>
</dbReference>
<dbReference type="InterPro" id="IPR014758">
    <property type="entry name" value="Met-tRNA_synth"/>
</dbReference>
<keyword evidence="16" id="KW-1185">Reference proteome</keyword>
<evidence type="ECO:0000256" key="10">
    <source>
        <dbReference type="ARBA" id="ARBA00047364"/>
    </source>
</evidence>
<dbReference type="SUPFAM" id="SSF57770">
    <property type="entry name" value="Methionyl-tRNA synthetase (MetRS), Zn-domain"/>
    <property type="match status" value="1"/>
</dbReference>
<dbReference type="PANTHER" id="PTHR45765:SF1">
    <property type="entry name" value="METHIONINE--TRNA LIGASE, CYTOPLASMIC"/>
    <property type="match status" value="1"/>
</dbReference>
<comment type="caution">
    <text evidence="15">The sequence shown here is derived from an EMBL/GenBank/DDBJ whole genome shotgun (WGS) entry which is preliminary data.</text>
</comment>
<evidence type="ECO:0000256" key="9">
    <source>
        <dbReference type="ARBA" id="ARBA00030904"/>
    </source>
</evidence>
<evidence type="ECO:0000256" key="6">
    <source>
        <dbReference type="ARBA" id="ARBA00022840"/>
    </source>
</evidence>
<sequence length="663" mass="75386">MEKQEKILPVKGETNVLITSALPYVNNVPHLGNIVGSVLSADVFSRYNKARGRPTLFVCGTDEYGTATETKALEEGVTPRELCDKYNKIHTEIYEWFDIGFDIFGRTSTQYQKDITQDIFRRLYENDFLIERTSQQPYCEKHKSFLADRYIEGTCPKCGYEDARGDQCDKCGSVDYGPLDLKNARCKIDPDVTPVVRETRHIHIRLDKLQPDIEKWFTGASQNGVWSNNGKVITESWLKQGLRDRGITRDLRWGTPIPLDVFSDEKDKEIYKDKVFYVWFDACIGYVSITANYTEEWEKWWRDPENVKLYQFMGKDNVPFHSVIFPGSQIGTGEPWTMLHHLSTTEYLNYENGKFSKSRGVGVFGNNAKDTGIPPDVWRYYLLKHRPETADSQFEWRDFISQNNNELLAKLGNFVNRIIKLVNSKIYNSVVPDYSEMFENPVFDNAKAEINQHLKQYLKELEAVNLKDGLQSAMDLVQAGNNFVQSHKLDNKLAANEPQKAAAVTGIAINIIYLCASIFEPYLPATSKSILEQLNAPFLPIPDHWTGDDINPRHQVGKAKYLFTQIDPKKEDEWREMYGGTQAERLKKEEETAKKAATKAAAKAKKAEQKSKKSESHQAPAEATPTQQNIEATATKGAEPTDVGRKPVDSVTSGVQQVTLPPS</sequence>
<evidence type="ECO:0000256" key="11">
    <source>
        <dbReference type="RuleBase" id="RU363039"/>
    </source>
</evidence>
<dbReference type="PROSITE" id="PS00178">
    <property type="entry name" value="AA_TRNA_LIGASE_I"/>
    <property type="match status" value="1"/>
</dbReference>
<dbReference type="NCBIfam" id="TIGR00398">
    <property type="entry name" value="metG"/>
    <property type="match status" value="1"/>
</dbReference>
<dbReference type="Gene3D" id="3.40.50.620">
    <property type="entry name" value="HUPs"/>
    <property type="match status" value="1"/>
</dbReference>
<dbReference type="InterPro" id="IPR001412">
    <property type="entry name" value="aa-tRNA-synth_I_CS"/>
</dbReference>
<name>A0ABR4BMV1_9LECA</name>
<evidence type="ECO:0000256" key="4">
    <source>
        <dbReference type="ARBA" id="ARBA00022598"/>
    </source>
</evidence>
<dbReference type="Proteomes" id="UP001590951">
    <property type="component" value="Unassembled WGS sequence"/>
</dbReference>
<feature type="compositionally biased region" description="Basic and acidic residues" evidence="12">
    <location>
        <begin position="585"/>
        <end position="594"/>
    </location>
</feature>
<dbReference type="Pfam" id="PF09334">
    <property type="entry name" value="tRNA-synt_1g"/>
    <property type="match status" value="1"/>
</dbReference>
<reference evidence="15 16" key="1">
    <citation type="submission" date="2024-09" db="EMBL/GenBank/DDBJ databases">
        <title>Rethinking Asexuality: The Enigmatic Case of Functional Sexual Genes in Lepraria (Stereocaulaceae).</title>
        <authorList>
            <person name="Doellman M."/>
            <person name="Sun Y."/>
            <person name="Barcenas-Pena A."/>
            <person name="Lumbsch H.T."/>
            <person name="Grewe F."/>
        </authorList>
    </citation>
    <scope>NUCLEOTIDE SEQUENCE [LARGE SCALE GENOMIC DNA]</scope>
    <source>
        <strain evidence="15 16">Grewe 0041</strain>
    </source>
</reference>
<evidence type="ECO:0000313" key="15">
    <source>
        <dbReference type="EMBL" id="KAL2059126.1"/>
    </source>
</evidence>
<evidence type="ECO:0000256" key="2">
    <source>
        <dbReference type="ARBA" id="ARBA00005594"/>
    </source>
</evidence>
<feature type="region of interest" description="Disordered" evidence="12">
    <location>
        <begin position="585"/>
        <end position="663"/>
    </location>
</feature>
<dbReference type="PANTHER" id="PTHR45765">
    <property type="entry name" value="METHIONINE--TRNA LIGASE"/>
    <property type="match status" value="1"/>
</dbReference>
<dbReference type="Gene3D" id="2.20.28.20">
    <property type="entry name" value="Methionyl-tRNA synthetase, Zn-domain"/>
    <property type="match status" value="1"/>
</dbReference>
<evidence type="ECO:0000256" key="7">
    <source>
        <dbReference type="ARBA" id="ARBA00022917"/>
    </source>
</evidence>
<keyword evidence="4 11" id="KW-0436">Ligase</keyword>